<dbReference type="RefSeq" id="WP_078830985.1">
    <property type="nucleotide sequence ID" value="NZ_FUWH01000003.1"/>
</dbReference>
<protein>
    <recommendedName>
        <fullName evidence="1">Uracil-DNA glycosylase-like domain-containing protein</fullName>
    </recommendedName>
</protein>
<dbReference type="EMBL" id="FUWH01000003">
    <property type="protein sequence ID" value="SJZ64575.1"/>
    <property type="molecule type" value="Genomic_DNA"/>
</dbReference>
<dbReference type="STRING" id="413434.SAMN04488132_103311"/>
<dbReference type="AlphaFoldDB" id="A0A1T4MCH2"/>
<sequence>MPSFGEKVIRFYRRLEFREQLPAGIRVINPFEDNRETMRIMSEFYRKFYNDNEKRHLILGINPGRFGAAVTGIPFTDTSRLQDYCGISYNGKPSYETSSVFVYEMINAFGGTPHFCRHFYINSMFPLAITKSTKDGKEVNYNYYDSPELKAITRTAIIENIRKQISLGTYTDTCICFGTGKNEKVLQELNSREKFFRQIIPLEHPRYIMQYKLKQKQAYIDKYLRVFETLI</sequence>
<gene>
    <name evidence="2" type="ORF">SAMN04488132_103311</name>
</gene>
<dbReference type="OrthoDB" id="7107805at2"/>
<dbReference type="InterPro" id="IPR036895">
    <property type="entry name" value="Uracil-DNA_glycosylase-like_sf"/>
</dbReference>
<evidence type="ECO:0000313" key="3">
    <source>
        <dbReference type="Proteomes" id="UP000190888"/>
    </source>
</evidence>
<feature type="domain" description="Uracil-DNA glycosylase-like" evidence="1">
    <location>
        <begin position="47"/>
        <end position="226"/>
    </location>
</feature>
<evidence type="ECO:0000313" key="2">
    <source>
        <dbReference type="EMBL" id="SJZ64575.1"/>
    </source>
</evidence>
<proteinExistence type="predicted"/>
<dbReference type="SUPFAM" id="SSF52141">
    <property type="entry name" value="Uracil-DNA glycosylase-like"/>
    <property type="match status" value="1"/>
</dbReference>
<dbReference type="CDD" id="cd19375">
    <property type="entry name" value="UDG-F3-like_SMUG2"/>
    <property type="match status" value="1"/>
</dbReference>
<keyword evidence="3" id="KW-1185">Reference proteome</keyword>
<name>A0A1T4MCH2_9BACT</name>
<organism evidence="2 3">
    <name type="scientific">Sediminibacterium ginsengisoli</name>
    <dbReference type="NCBI Taxonomy" id="413434"/>
    <lineage>
        <taxon>Bacteria</taxon>
        <taxon>Pseudomonadati</taxon>
        <taxon>Bacteroidota</taxon>
        <taxon>Chitinophagia</taxon>
        <taxon>Chitinophagales</taxon>
        <taxon>Chitinophagaceae</taxon>
        <taxon>Sediminibacterium</taxon>
    </lineage>
</organism>
<reference evidence="2 3" key="1">
    <citation type="submission" date="2017-02" db="EMBL/GenBank/DDBJ databases">
        <authorList>
            <person name="Peterson S.W."/>
        </authorList>
    </citation>
    <scope>NUCLEOTIDE SEQUENCE [LARGE SCALE GENOMIC DNA]</scope>
    <source>
        <strain evidence="2 3">DSM 22335</strain>
    </source>
</reference>
<dbReference type="Pfam" id="PF03167">
    <property type="entry name" value="UDG"/>
    <property type="match status" value="1"/>
</dbReference>
<accession>A0A1T4MCH2</accession>
<evidence type="ECO:0000259" key="1">
    <source>
        <dbReference type="Pfam" id="PF03167"/>
    </source>
</evidence>
<dbReference type="Proteomes" id="UP000190888">
    <property type="component" value="Unassembled WGS sequence"/>
</dbReference>
<dbReference type="Gene3D" id="3.40.470.10">
    <property type="entry name" value="Uracil-DNA glycosylase-like domain"/>
    <property type="match status" value="1"/>
</dbReference>
<dbReference type="InterPro" id="IPR005122">
    <property type="entry name" value="Uracil-DNA_glycosylase-like"/>
</dbReference>
<dbReference type="InterPro" id="IPR032579">
    <property type="entry name" value="Phe_SMUG2-like"/>
</dbReference>